<feature type="region of interest" description="Disordered" evidence="1">
    <location>
        <begin position="58"/>
        <end position="81"/>
    </location>
</feature>
<dbReference type="Proteomes" id="UP001420932">
    <property type="component" value="Unassembled WGS sequence"/>
</dbReference>
<dbReference type="AlphaFoldDB" id="A0AAP0KF28"/>
<comment type="caution">
    <text evidence="2">The sequence shown here is derived from an EMBL/GenBank/DDBJ whole genome shotgun (WGS) entry which is preliminary data.</text>
</comment>
<gene>
    <name evidence="2" type="ORF">Syun_009671</name>
</gene>
<proteinExistence type="predicted"/>
<sequence>MVVRVSLQCSTTFQFFSPLVDFLFLKRKFVGEAKLLGEAIKDSSPFFSSHCAEKHFTAKEMNRRNKKRQGRSTREESPPLSLIDENRGMYTRLCRFAGNAHMKSQNA</sequence>
<evidence type="ECO:0000313" key="2">
    <source>
        <dbReference type="EMBL" id="KAK9151362.1"/>
    </source>
</evidence>
<name>A0AAP0KF28_9MAGN</name>
<evidence type="ECO:0000256" key="1">
    <source>
        <dbReference type="SAM" id="MobiDB-lite"/>
    </source>
</evidence>
<evidence type="ECO:0000313" key="3">
    <source>
        <dbReference type="Proteomes" id="UP001420932"/>
    </source>
</evidence>
<protein>
    <submittedName>
        <fullName evidence="2">Uncharacterized protein</fullName>
    </submittedName>
</protein>
<keyword evidence="3" id="KW-1185">Reference proteome</keyword>
<organism evidence="2 3">
    <name type="scientific">Stephania yunnanensis</name>
    <dbReference type="NCBI Taxonomy" id="152371"/>
    <lineage>
        <taxon>Eukaryota</taxon>
        <taxon>Viridiplantae</taxon>
        <taxon>Streptophyta</taxon>
        <taxon>Embryophyta</taxon>
        <taxon>Tracheophyta</taxon>
        <taxon>Spermatophyta</taxon>
        <taxon>Magnoliopsida</taxon>
        <taxon>Ranunculales</taxon>
        <taxon>Menispermaceae</taxon>
        <taxon>Menispermoideae</taxon>
        <taxon>Cissampelideae</taxon>
        <taxon>Stephania</taxon>
    </lineage>
</organism>
<dbReference type="EMBL" id="JBBNAF010000004">
    <property type="protein sequence ID" value="KAK9151362.1"/>
    <property type="molecule type" value="Genomic_DNA"/>
</dbReference>
<accession>A0AAP0KF28</accession>
<reference evidence="2 3" key="1">
    <citation type="submission" date="2024-01" db="EMBL/GenBank/DDBJ databases">
        <title>Genome assemblies of Stephania.</title>
        <authorList>
            <person name="Yang L."/>
        </authorList>
    </citation>
    <scope>NUCLEOTIDE SEQUENCE [LARGE SCALE GENOMIC DNA]</scope>
    <source>
        <strain evidence="2">YNDBR</strain>
        <tissue evidence="2">Leaf</tissue>
    </source>
</reference>